<evidence type="ECO:0000313" key="6">
    <source>
        <dbReference type="EMBL" id="KAB7518141.1"/>
    </source>
</evidence>
<accession>A0A5N5UL80</accession>
<dbReference type="PANTHER" id="PTHR43856">
    <property type="entry name" value="CARDIOLIPIN HYDROLASE"/>
    <property type="match status" value="1"/>
</dbReference>
<evidence type="ECO:0000313" key="5">
    <source>
        <dbReference type="EMBL" id="KAB7514829.1"/>
    </source>
</evidence>
<dbReference type="GO" id="GO:0016042">
    <property type="term" value="P:lipid catabolic process"/>
    <property type="evidence" value="ECO:0007669"/>
    <property type="project" value="UniProtKB-KW"/>
</dbReference>
<dbReference type="SMART" id="SM00155">
    <property type="entry name" value="PLDc"/>
    <property type="match status" value="2"/>
</dbReference>
<dbReference type="Proteomes" id="UP000326865">
    <property type="component" value="Unassembled WGS sequence"/>
</dbReference>
<name>A0A5N5U8R9_9EURY</name>
<dbReference type="OrthoDB" id="31343at2157"/>
<dbReference type="EMBL" id="QMDY01000002">
    <property type="protein sequence ID" value="KAB7519285.1"/>
    <property type="molecule type" value="Genomic_DNA"/>
</dbReference>
<evidence type="ECO:0000256" key="2">
    <source>
        <dbReference type="ARBA" id="ARBA00022963"/>
    </source>
</evidence>
<dbReference type="InterPro" id="IPR051406">
    <property type="entry name" value="PLD_domain"/>
</dbReference>
<proteinExistence type="predicted"/>
<accession>A0A5N5UHZ1</accession>
<keyword evidence="3" id="KW-0443">Lipid metabolism</keyword>
<evidence type="ECO:0000313" key="8">
    <source>
        <dbReference type="Proteomes" id="UP000326207"/>
    </source>
</evidence>
<gene>
    <name evidence="5" type="ORF">DM867_06895</name>
    <name evidence="6" type="ORF">DMP03_01915</name>
    <name evidence="7" type="ORF">DP108_04020</name>
</gene>
<accession>A0A5N5U8R9</accession>
<evidence type="ECO:0000259" key="4">
    <source>
        <dbReference type="PROSITE" id="PS50035"/>
    </source>
</evidence>
<keyword evidence="2" id="KW-0442">Lipid degradation</keyword>
<dbReference type="CDD" id="cd09128">
    <property type="entry name" value="PLDc_unchar1_2"/>
    <property type="match status" value="1"/>
</dbReference>
<dbReference type="EMBL" id="QJOW01000001">
    <property type="protein sequence ID" value="KAB7518141.1"/>
    <property type="molecule type" value="Genomic_DNA"/>
</dbReference>
<protein>
    <submittedName>
        <fullName evidence="5">Phospholipase</fullName>
    </submittedName>
</protein>
<dbReference type="PANTHER" id="PTHR43856:SF1">
    <property type="entry name" value="MITOCHONDRIAL CARDIOLIPIN HYDROLASE"/>
    <property type="match status" value="1"/>
</dbReference>
<dbReference type="Pfam" id="PF13091">
    <property type="entry name" value="PLDc_2"/>
    <property type="match status" value="2"/>
</dbReference>
<dbReference type="AlphaFoldDB" id="A0A5N5U8R9"/>
<evidence type="ECO:0000256" key="1">
    <source>
        <dbReference type="ARBA" id="ARBA00022801"/>
    </source>
</evidence>
<dbReference type="EMBL" id="QKKZ01000002">
    <property type="protein sequence ID" value="KAB7514829.1"/>
    <property type="molecule type" value="Genomic_DNA"/>
</dbReference>
<organism evidence="5 10">
    <name type="scientific">Halosegnis rubeus</name>
    <dbReference type="NCBI Taxonomy" id="2212850"/>
    <lineage>
        <taxon>Archaea</taxon>
        <taxon>Methanobacteriati</taxon>
        <taxon>Methanobacteriota</taxon>
        <taxon>Stenosarchaea group</taxon>
        <taxon>Halobacteria</taxon>
        <taxon>Halobacteriales</taxon>
        <taxon>Natronomonadaceae</taxon>
        <taxon>Halosegnis</taxon>
    </lineage>
</organism>
<dbReference type="GO" id="GO:0016891">
    <property type="term" value="F:RNA endonuclease activity producing 5'-phosphomonoesters, hydrolytic mechanism"/>
    <property type="evidence" value="ECO:0007669"/>
    <property type="project" value="TreeGrafter"/>
</dbReference>
<dbReference type="InterPro" id="IPR025202">
    <property type="entry name" value="PLD-like_dom"/>
</dbReference>
<evidence type="ECO:0000313" key="9">
    <source>
        <dbReference type="Proteomes" id="UP000326302"/>
    </source>
</evidence>
<reference evidence="8 9" key="1">
    <citation type="submission" date="2019-10" db="EMBL/GenBank/DDBJ databases">
        <title>Unraveling microbial dark matter from salterns through culturing: the case of the genus Halosegnis.</title>
        <authorList>
            <person name="Duran-Viseras A."/>
            <person name="Andrei A.-S."/>
            <person name="Vera-Gargallo B."/>
            <person name="Ghai R."/>
            <person name="Sanchez-Porro C."/>
            <person name="Ventosa A."/>
        </authorList>
    </citation>
    <scope>NUCLEOTIDE SEQUENCE [LARGE SCALE GENOMIC DNA]</scope>
    <source>
        <strain evidence="6 9">F17-44</strain>
        <strain evidence="5 10">F18-79</strain>
        <strain evidence="7 8">F19-13</strain>
    </source>
</reference>
<keyword evidence="10" id="KW-1185">Reference proteome</keyword>
<dbReference type="Gene3D" id="3.30.870.10">
    <property type="entry name" value="Endonuclease Chain A"/>
    <property type="match status" value="2"/>
</dbReference>
<comment type="caution">
    <text evidence="5">The sequence shown here is derived from an EMBL/GenBank/DDBJ whole genome shotgun (WGS) entry which is preliminary data.</text>
</comment>
<dbReference type="RefSeq" id="WP_152119041.1">
    <property type="nucleotide sequence ID" value="NZ_QJOW01000001.1"/>
</dbReference>
<dbReference type="InterPro" id="IPR001736">
    <property type="entry name" value="PLipase_D/transphosphatidylase"/>
</dbReference>
<keyword evidence="1" id="KW-0378">Hydrolase</keyword>
<evidence type="ECO:0000256" key="3">
    <source>
        <dbReference type="ARBA" id="ARBA00023098"/>
    </source>
</evidence>
<sequence length="532" mass="56854">MAHLRVLLACLLLLASGAGAVPVGASESGSANGPHPAFASVVANPLAENDRGEYVALSVTSDANLSTYTLDDGEERLQLPAVNATGTVVLTRRPAAVRRSCNRTVVAVSLPRLSNSGERLRLRRDGETVASLAYENAPEAEVYVDGKWRPVGATDYPVAGGGSGEARGFLLPDAPAAAVAPIEQADERVLLAGYTLTSRRVTETLLQAHDRGVRVRVLVEGGPVGGTTSEQAARLDQLTAAGIDVRVVDGPATRYRYHHAKYVVADDRATVLTENWKPSGVGGASSRGWGATVADETVVSRLAATFIGDFTYRAATPWRQFREGETFTSEPPASGSFRSRTEPASLNYESVSLLTAPDNAETAVVRRIERAESSVRVLQVSVGGVDQSLVAATVEAARRGVEVRILLSSAWYVEEENQRVVDRLNRIAEREELSLTARLARPRGYEKVHAKGVVVDETVVLGSMNWNDNAARENREVLLALSGGEVPGYYRDAFDRDWQASGDGGERPMGLVAVLGALAVGCLLAARRLQFE</sequence>
<feature type="domain" description="PLD phosphodiesterase" evidence="4">
    <location>
        <begin position="444"/>
        <end position="470"/>
    </location>
</feature>
<evidence type="ECO:0000313" key="7">
    <source>
        <dbReference type="EMBL" id="KAB7519285.1"/>
    </source>
</evidence>
<evidence type="ECO:0000313" key="10">
    <source>
        <dbReference type="Proteomes" id="UP000326865"/>
    </source>
</evidence>
<dbReference type="Proteomes" id="UP000326207">
    <property type="component" value="Unassembled WGS sequence"/>
</dbReference>
<dbReference type="PROSITE" id="PS50035">
    <property type="entry name" value="PLD"/>
    <property type="match status" value="1"/>
</dbReference>
<dbReference type="SUPFAM" id="SSF56024">
    <property type="entry name" value="Phospholipase D/nuclease"/>
    <property type="match status" value="2"/>
</dbReference>
<dbReference type="Proteomes" id="UP000326302">
    <property type="component" value="Unassembled WGS sequence"/>
</dbReference>